<gene>
    <name evidence="1" type="ORF">KIN20_008956</name>
</gene>
<evidence type="ECO:0000313" key="1">
    <source>
        <dbReference type="EMBL" id="KAJ1352571.1"/>
    </source>
</evidence>
<organism evidence="1 2">
    <name type="scientific">Parelaphostrongylus tenuis</name>
    <name type="common">Meningeal worm</name>
    <dbReference type="NCBI Taxonomy" id="148309"/>
    <lineage>
        <taxon>Eukaryota</taxon>
        <taxon>Metazoa</taxon>
        <taxon>Ecdysozoa</taxon>
        <taxon>Nematoda</taxon>
        <taxon>Chromadorea</taxon>
        <taxon>Rhabditida</taxon>
        <taxon>Rhabditina</taxon>
        <taxon>Rhabditomorpha</taxon>
        <taxon>Strongyloidea</taxon>
        <taxon>Metastrongylidae</taxon>
        <taxon>Parelaphostrongylus</taxon>
    </lineage>
</organism>
<dbReference type="EMBL" id="JAHQIW010001453">
    <property type="protein sequence ID" value="KAJ1352571.1"/>
    <property type="molecule type" value="Genomic_DNA"/>
</dbReference>
<protein>
    <submittedName>
        <fullName evidence="1">Uncharacterized protein</fullName>
    </submittedName>
</protein>
<dbReference type="AlphaFoldDB" id="A0AAD5QN04"/>
<sequence>MPHFINVVDLLCFHRFEMVVFTDRRSIFSLSTHTGTTAAILHADFEKLRPTDGCHTVGTEQMVLTADLCYRRTGIIEKYNFSYEFSRLQLPSSRMEFVQYIPVTSNITMDIKATSWRGICRRYGFELTSAEFSEFCDRLSALPVVEHGSYNRSSRLSLLVSCCDGIAMSLNEHSGYVSRSILSKRLMDCLNGDNFIKKRKRGGISIRMN</sequence>
<keyword evidence="2" id="KW-1185">Reference proteome</keyword>
<comment type="caution">
    <text evidence="1">The sequence shown here is derived from an EMBL/GenBank/DDBJ whole genome shotgun (WGS) entry which is preliminary data.</text>
</comment>
<name>A0AAD5QN04_PARTN</name>
<dbReference type="Proteomes" id="UP001196413">
    <property type="component" value="Unassembled WGS sequence"/>
</dbReference>
<reference evidence="1" key="1">
    <citation type="submission" date="2021-06" db="EMBL/GenBank/DDBJ databases">
        <title>Parelaphostrongylus tenuis whole genome reference sequence.</title>
        <authorList>
            <person name="Garwood T.J."/>
            <person name="Larsen P.A."/>
            <person name="Fountain-Jones N.M."/>
            <person name="Garbe J.R."/>
            <person name="Macchietto M.G."/>
            <person name="Kania S.A."/>
            <person name="Gerhold R.W."/>
            <person name="Richards J.E."/>
            <person name="Wolf T.M."/>
        </authorList>
    </citation>
    <scope>NUCLEOTIDE SEQUENCE</scope>
    <source>
        <strain evidence="1">MNPRO001-30</strain>
        <tissue evidence="1">Meninges</tissue>
    </source>
</reference>
<accession>A0AAD5QN04</accession>
<proteinExistence type="predicted"/>
<evidence type="ECO:0000313" key="2">
    <source>
        <dbReference type="Proteomes" id="UP001196413"/>
    </source>
</evidence>